<keyword evidence="1" id="KW-0472">Membrane</keyword>
<feature type="transmembrane region" description="Helical" evidence="1">
    <location>
        <begin position="67"/>
        <end position="92"/>
    </location>
</feature>
<accession>A0A1F7ITS4</accession>
<feature type="transmembrane region" description="Helical" evidence="1">
    <location>
        <begin position="104"/>
        <end position="124"/>
    </location>
</feature>
<feature type="signal peptide" evidence="2">
    <location>
        <begin position="1"/>
        <end position="26"/>
    </location>
</feature>
<keyword evidence="1" id="KW-0812">Transmembrane</keyword>
<evidence type="ECO:0000256" key="1">
    <source>
        <dbReference type="SAM" id="Phobius"/>
    </source>
</evidence>
<dbReference type="STRING" id="1802061.A3A93_03955"/>
<proteinExistence type="predicted"/>
<feature type="chain" id="PRO_5009529375" description="Vitamin K epoxide reductase domain-containing protein" evidence="2">
    <location>
        <begin position="27"/>
        <end position="186"/>
    </location>
</feature>
<dbReference type="Proteomes" id="UP000177141">
    <property type="component" value="Unassembled WGS sequence"/>
</dbReference>
<reference evidence="3 4" key="1">
    <citation type="journal article" date="2016" name="Nat. Commun.">
        <title>Thousands of microbial genomes shed light on interconnected biogeochemical processes in an aquifer system.</title>
        <authorList>
            <person name="Anantharaman K."/>
            <person name="Brown C.T."/>
            <person name="Hug L.A."/>
            <person name="Sharon I."/>
            <person name="Castelle C.J."/>
            <person name="Probst A.J."/>
            <person name="Thomas B.C."/>
            <person name="Singh A."/>
            <person name="Wilkins M.J."/>
            <person name="Karaoz U."/>
            <person name="Brodie E.L."/>
            <person name="Williams K.H."/>
            <person name="Hubbard S.S."/>
            <person name="Banfield J.F."/>
        </authorList>
    </citation>
    <scope>NUCLEOTIDE SEQUENCE [LARGE SCALE GENOMIC DNA]</scope>
</reference>
<dbReference type="EMBL" id="MGAL01000040">
    <property type="protein sequence ID" value="OGK46773.1"/>
    <property type="molecule type" value="Genomic_DNA"/>
</dbReference>
<evidence type="ECO:0008006" key="5">
    <source>
        <dbReference type="Google" id="ProtNLM"/>
    </source>
</evidence>
<protein>
    <recommendedName>
        <fullName evidence="5">Vitamin K epoxide reductase domain-containing protein</fullName>
    </recommendedName>
</protein>
<evidence type="ECO:0000313" key="4">
    <source>
        <dbReference type="Proteomes" id="UP000177141"/>
    </source>
</evidence>
<keyword evidence="2" id="KW-0732">Signal</keyword>
<organism evidence="3 4">
    <name type="scientific">Candidatus Roizmanbacteria bacterium RIFCSPLOWO2_01_FULL_38_12</name>
    <dbReference type="NCBI Taxonomy" id="1802061"/>
    <lineage>
        <taxon>Bacteria</taxon>
        <taxon>Candidatus Roizmaniibacteriota</taxon>
    </lineage>
</organism>
<dbReference type="AlphaFoldDB" id="A0A1F7ITS4"/>
<name>A0A1F7ITS4_9BACT</name>
<comment type="caution">
    <text evidence="3">The sequence shown here is derived from an EMBL/GenBank/DDBJ whole genome shotgun (WGS) entry which is preliminary data.</text>
</comment>
<gene>
    <name evidence="3" type="ORF">A3A93_03955</name>
</gene>
<keyword evidence="1" id="KW-1133">Transmembrane helix</keyword>
<evidence type="ECO:0000256" key="2">
    <source>
        <dbReference type="SAM" id="SignalP"/>
    </source>
</evidence>
<evidence type="ECO:0000313" key="3">
    <source>
        <dbReference type="EMBL" id="OGK46773.1"/>
    </source>
</evidence>
<sequence>MKKLLVYSFSLIIFSVFLINAPVTSAAETACADLPVNTLPACQSISTGDLGFQIPSLGDILTFTVRVFFVIAGLAALLYLLLGALAWITSGGDKDAVSAAQQKIQAAVIGMILIVAVLAIIWTLEQVVFKRRICLGLSCPLTLPGLIETKTGQFCCACILNDGSREPMNAFGNKCDPVTGAEPFAQ</sequence>